<keyword evidence="5" id="KW-1185">Reference proteome</keyword>
<evidence type="ECO:0000259" key="3">
    <source>
        <dbReference type="Pfam" id="PF09718"/>
    </source>
</evidence>
<feature type="transmembrane region" description="Helical" evidence="2">
    <location>
        <begin position="109"/>
        <end position="129"/>
    </location>
</feature>
<name>A0A937D5C1_9BURK</name>
<comment type="caution">
    <text evidence="4">The sequence shown here is derived from an EMBL/GenBank/DDBJ whole genome shotgun (WGS) entry which is preliminary data.</text>
</comment>
<keyword evidence="2" id="KW-0812">Transmembrane</keyword>
<reference evidence="4" key="1">
    <citation type="submission" date="2021-01" db="EMBL/GenBank/DDBJ databases">
        <title>Ramlibacter sp. strain AW1 16S ribosomal RNA gene Genome sequencing and assembly.</title>
        <authorList>
            <person name="Kang M."/>
        </authorList>
    </citation>
    <scope>NUCLEOTIDE SEQUENCE</scope>
    <source>
        <strain evidence="4">AW1</strain>
    </source>
</reference>
<dbReference type="AlphaFoldDB" id="A0A937D5C1"/>
<feature type="domain" description="Bacteriophage tail tape measure C-terminal" evidence="3">
    <location>
        <begin position="667"/>
        <end position="735"/>
    </location>
</feature>
<keyword evidence="2" id="KW-1133">Transmembrane helix</keyword>
<gene>
    <name evidence="4" type="ORF">JI739_05265</name>
</gene>
<feature type="coiled-coil region" evidence="1">
    <location>
        <begin position="500"/>
        <end position="547"/>
    </location>
</feature>
<accession>A0A937D5C1</accession>
<organism evidence="4 5">
    <name type="scientific">Ramlibacter aurantiacus</name>
    <dbReference type="NCBI Taxonomy" id="2801330"/>
    <lineage>
        <taxon>Bacteria</taxon>
        <taxon>Pseudomonadati</taxon>
        <taxon>Pseudomonadota</taxon>
        <taxon>Betaproteobacteria</taxon>
        <taxon>Burkholderiales</taxon>
        <taxon>Comamonadaceae</taxon>
        <taxon>Ramlibacter</taxon>
    </lineage>
</organism>
<proteinExistence type="predicted"/>
<sequence>MTDVIGRGVIEASVDAKGVKAGIEDAKRSIRSLGGATSEASKRASDSIDRYVKRLQMQAATAGKTARETELYKLSLRGASKEQLAAADSALKMVAGYERGVAIGARMRTAFIGLAAAAGAGLIAGTVAFDRLIKKAGDFQDIAEKTGDTAVNIASLAVAAGTANTSMETITAASERLTKGLTGVDDESKAAGAAVAALGLDLKTFKDLQAADQFEAVAKALAGFEDGAEKTAVAMALFGKSGAELLPFLKELGQEGGRQNILTAEQIRLADEYSDRQAKLRTEISLHAQAIASDMLPALNDFTATIAQVAKDQDFAATASDLLKGALGGAVVVFQTIAIVASDVGFVFKGVGREIGAIAAQLAALARLDFAGFSAISDAVRGDAVRARAELDRFQAGIMGIGNGASIASGKTTGDFARQDRAGTRPRLKFSGAVTKDKSGASTAAQEAKAQLAFDLDQIKKASEALINTYGNAESIMQAQRTAGLVDEREYYASKLALINLNAQAQEDALGQQIERVKAEKLAGKDKIEADRKILDLEAQRAKVRENAVASVEVLGIQERASIAKTTQAYEDATIAAREYLDTLARRNARELEGVGKGEKFRERQSGLNELEDGFLKEKQRLDRDRRNKQITESEFAQYLQVARETYAAEVELYNQRTIAMDAKQANWLNGLSESLNNYIDRARDVAGQTKDLFDNAFQGLEDAITDVSKGKADFKGLINSIAADITRLSVRSVLGQGLEALKGSDLFGDLFKSIGGSAAGTGIGAAGAAASAAAAAQTAAQTAAVTANTVALTSSTASATALSAAEVAASSAIAAASASSAAALASLTAAAASAATALSAISASSATNGGGVGSIFSLFGGGGNAGGTIASDEALALFFGDKGGYTGDGGVNEVAGVVHGKEFVFSAPAVKTIGLETLEQMHRKGVAGSRALGGPVSAGQLYEVNDRGRPELLEVGGHQYLMMGNQGGTVTPEAPPATRGDTYVTVQVTPPAGSTRESAQQWGATAGRQLQHALRRNG</sequence>
<evidence type="ECO:0000313" key="4">
    <source>
        <dbReference type="EMBL" id="MBL0419753.1"/>
    </source>
</evidence>
<keyword evidence="2" id="KW-0472">Membrane</keyword>
<dbReference type="EMBL" id="JAEQNA010000001">
    <property type="protein sequence ID" value="MBL0419753.1"/>
    <property type="molecule type" value="Genomic_DNA"/>
</dbReference>
<dbReference type="Pfam" id="PF09718">
    <property type="entry name" value="Tape_meas_lam_C"/>
    <property type="match status" value="1"/>
</dbReference>
<evidence type="ECO:0000256" key="1">
    <source>
        <dbReference type="SAM" id="Coils"/>
    </source>
</evidence>
<dbReference type="RefSeq" id="WP_201682760.1">
    <property type="nucleotide sequence ID" value="NZ_JAEQNA010000001.1"/>
</dbReference>
<protein>
    <recommendedName>
        <fullName evidence="3">Bacteriophage tail tape measure C-terminal domain-containing protein</fullName>
    </recommendedName>
</protein>
<evidence type="ECO:0000256" key="2">
    <source>
        <dbReference type="SAM" id="Phobius"/>
    </source>
</evidence>
<keyword evidence="1" id="KW-0175">Coiled coil</keyword>
<evidence type="ECO:0000313" key="5">
    <source>
        <dbReference type="Proteomes" id="UP000613011"/>
    </source>
</evidence>
<dbReference type="Proteomes" id="UP000613011">
    <property type="component" value="Unassembled WGS sequence"/>
</dbReference>
<dbReference type="InterPro" id="IPR006431">
    <property type="entry name" value="Phage_tape_meas_C"/>
</dbReference>